<accession>A0A9P0CE66</accession>
<evidence type="ECO:0000313" key="2">
    <source>
        <dbReference type="EMBL" id="CAH1101862.1"/>
    </source>
</evidence>
<name>A0A9P0CE66_9CUCU</name>
<dbReference type="AlphaFoldDB" id="A0A9P0CE66"/>
<reference evidence="2" key="1">
    <citation type="submission" date="2022-01" db="EMBL/GenBank/DDBJ databases">
        <authorList>
            <person name="King R."/>
        </authorList>
    </citation>
    <scope>NUCLEOTIDE SEQUENCE</scope>
</reference>
<keyword evidence="3" id="KW-1185">Reference proteome</keyword>
<feature type="compositionally biased region" description="Basic and acidic residues" evidence="1">
    <location>
        <begin position="627"/>
        <end position="644"/>
    </location>
</feature>
<feature type="region of interest" description="Disordered" evidence="1">
    <location>
        <begin position="128"/>
        <end position="147"/>
    </location>
</feature>
<feature type="compositionally biased region" description="Polar residues" evidence="1">
    <location>
        <begin position="370"/>
        <end position="382"/>
    </location>
</feature>
<feature type="region of interest" description="Disordered" evidence="1">
    <location>
        <begin position="710"/>
        <end position="733"/>
    </location>
</feature>
<proteinExistence type="predicted"/>
<evidence type="ECO:0000256" key="1">
    <source>
        <dbReference type="SAM" id="MobiDB-lite"/>
    </source>
</evidence>
<feature type="compositionally biased region" description="Polar residues" evidence="1">
    <location>
        <begin position="710"/>
        <end position="723"/>
    </location>
</feature>
<organism evidence="2 3">
    <name type="scientific">Psylliodes chrysocephalus</name>
    <dbReference type="NCBI Taxonomy" id="3402493"/>
    <lineage>
        <taxon>Eukaryota</taxon>
        <taxon>Metazoa</taxon>
        <taxon>Ecdysozoa</taxon>
        <taxon>Arthropoda</taxon>
        <taxon>Hexapoda</taxon>
        <taxon>Insecta</taxon>
        <taxon>Pterygota</taxon>
        <taxon>Neoptera</taxon>
        <taxon>Endopterygota</taxon>
        <taxon>Coleoptera</taxon>
        <taxon>Polyphaga</taxon>
        <taxon>Cucujiformia</taxon>
        <taxon>Chrysomeloidea</taxon>
        <taxon>Chrysomelidae</taxon>
        <taxon>Galerucinae</taxon>
        <taxon>Alticini</taxon>
        <taxon>Psylliodes</taxon>
    </lineage>
</organism>
<feature type="region of interest" description="Disordered" evidence="1">
    <location>
        <begin position="278"/>
        <end position="316"/>
    </location>
</feature>
<dbReference type="EMBL" id="OV651824">
    <property type="protein sequence ID" value="CAH1101862.1"/>
    <property type="molecule type" value="Genomic_DNA"/>
</dbReference>
<feature type="compositionally biased region" description="Pro residues" evidence="1">
    <location>
        <begin position="354"/>
        <end position="365"/>
    </location>
</feature>
<dbReference type="OrthoDB" id="440385at2759"/>
<feature type="region of interest" description="Disordered" evidence="1">
    <location>
        <begin position="491"/>
        <end position="544"/>
    </location>
</feature>
<feature type="compositionally biased region" description="Polar residues" evidence="1">
    <location>
        <begin position="599"/>
        <end position="617"/>
    </location>
</feature>
<feature type="compositionally biased region" description="Low complexity" evidence="1">
    <location>
        <begin position="667"/>
        <end position="676"/>
    </location>
</feature>
<sequence length="733" mass="81336">MWILILSWCVSVCFIMTLIFCICWRKKSPKEDWHGPEGMVTQKNPDENVNHLPSADTCMVDGVTNDDVSNLSKRNIINNSRRSLPDIPSDQAANINWDPTDNSSEHYATVGQYQNAAKRHTIANGVEQRPSISQHSSISQNDENFSPYERVKYDKITSKEHPYAQVQPNSSRPTLLEEIGGTSEERVNLLRSDMSTIDEPVTPTRSRRSSLHSTGGLDIPAASAVAGVVAASPELPYMTPPVTQANFSGDSQDSSKGYTSISVREPLANIIAQTNEMKKSKRDFTDPHYSTVSDDSDDVYTTIPDPNNPIYTSESETYARIPPLPITVEVEVNPPPPAHLQIQQPINIVDEFYEPPPQPPPPPPVDSLKQVKTQATQNQTKYSHSRQASSSSSIANLGSPKPEKRQANSPLPPPPTVSNFDFHADKLQAVRNIDDLYAKVHKNKKEDATTAEKVEIRSVSPEAATNNVNLRSSLESKIQERRIKDHNYETLKNSPRRTSDPGYEKIRGNDEPGYASINGPESIPSSDPGYEVLKNRTPSEFDPNYEELRHRVSNASDCSSYTKIKDLSDGYSVVQKNKNFTNCEVIDEPNYESMKSEESNYAGSKSNSSESDPNYESVNHGDPNYESVKDLEDPPYERLDEDSSRTNSDLSGCDRIKKIEIEKNDTSESSSSIGKSSSDKTDPPYEQLNNDTDSEVPGYEKIGKKILAAKNSTNSSDLTNSANILDEDGIVQV</sequence>
<evidence type="ECO:0000313" key="3">
    <source>
        <dbReference type="Proteomes" id="UP001153636"/>
    </source>
</evidence>
<feature type="region of interest" description="Disordered" evidence="1">
    <location>
        <begin position="586"/>
        <end position="697"/>
    </location>
</feature>
<dbReference type="Proteomes" id="UP001153636">
    <property type="component" value="Chromosome 12"/>
</dbReference>
<feature type="region of interest" description="Disordered" evidence="1">
    <location>
        <begin position="351"/>
        <end position="420"/>
    </location>
</feature>
<protein>
    <submittedName>
        <fullName evidence="2">Uncharacterized protein</fullName>
    </submittedName>
</protein>
<feature type="compositionally biased region" description="Basic and acidic residues" evidence="1">
    <location>
        <begin position="652"/>
        <end position="666"/>
    </location>
</feature>
<gene>
    <name evidence="2" type="ORF">PSYICH_LOCUS3469</name>
</gene>
<feature type="compositionally biased region" description="Polar residues" evidence="1">
    <location>
        <begin position="130"/>
        <end position="144"/>
    </location>
</feature>
<feature type="compositionally biased region" description="Basic and acidic residues" evidence="1">
    <location>
        <begin position="497"/>
        <end position="510"/>
    </location>
</feature>